<keyword evidence="1" id="KW-0812">Transmembrane</keyword>
<feature type="signal peptide" evidence="2">
    <location>
        <begin position="1"/>
        <end position="18"/>
    </location>
</feature>
<feature type="chain" id="PRO_5007309998" evidence="2">
    <location>
        <begin position="19"/>
        <end position="182"/>
    </location>
</feature>
<keyword evidence="2" id="KW-0732">Signal</keyword>
<evidence type="ECO:0000313" key="3">
    <source>
        <dbReference type="EMBL" id="EFA01966.2"/>
    </source>
</evidence>
<accession>D2A320</accession>
<dbReference type="EMBL" id="KQ971338">
    <property type="protein sequence ID" value="EFA01966.2"/>
    <property type="molecule type" value="Genomic_DNA"/>
</dbReference>
<keyword evidence="1" id="KW-1133">Transmembrane helix</keyword>
<keyword evidence="4" id="KW-1185">Reference proteome</keyword>
<dbReference type="HOGENOM" id="CLU_2018165_0_0_1"/>
<dbReference type="Proteomes" id="UP000007266">
    <property type="component" value="Linkage group 4"/>
</dbReference>
<dbReference type="InParanoid" id="D2A320"/>
<reference evidence="3 4" key="2">
    <citation type="journal article" date="2010" name="Nucleic Acids Res.">
        <title>BeetleBase in 2010: revisions to provide comprehensive genomic information for Tribolium castaneum.</title>
        <authorList>
            <person name="Kim H.S."/>
            <person name="Murphy T."/>
            <person name="Xia J."/>
            <person name="Caragea D."/>
            <person name="Park Y."/>
            <person name="Beeman R.W."/>
            <person name="Lorenzen M.D."/>
            <person name="Butcher S."/>
            <person name="Manak J.R."/>
            <person name="Brown S.J."/>
        </authorList>
    </citation>
    <scope>GENOME REANNOTATION</scope>
    <source>
        <strain evidence="3 4">Georgia GA2</strain>
    </source>
</reference>
<dbReference type="OrthoDB" id="10324666at2759"/>
<dbReference type="AlphaFoldDB" id="D2A320"/>
<keyword evidence="1" id="KW-0472">Membrane</keyword>
<organism evidence="3 4">
    <name type="scientific">Tribolium castaneum</name>
    <name type="common">Red flour beetle</name>
    <dbReference type="NCBI Taxonomy" id="7070"/>
    <lineage>
        <taxon>Eukaryota</taxon>
        <taxon>Metazoa</taxon>
        <taxon>Ecdysozoa</taxon>
        <taxon>Arthropoda</taxon>
        <taxon>Hexapoda</taxon>
        <taxon>Insecta</taxon>
        <taxon>Pterygota</taxon>
        <taxon>Neoptera</taxon>
        <taxon>Endopterygota</taxon>
        <taxon>Coleoptera</taxon>
        <taxon>Polyphaga</taxon>
        <taxon>Cucujiformia</taxon>
        <taxon>Tenebrionidae</taxon>
        <taxon>Tenebrionidae incertae sedis</taxon>
        <taxon>Tribolium</taxon>
    </lineage>
</organism>
<reference evidence="3 4" key="1">
    <citation type="journal article" date="2008" name="Nature">
        <title>The genome of the model beetle and pest Tribolium castaneum.</title>
        <authorList>
            <consortium name="Tribolium Genome Sequencing Consortium"/>
            <person name="Richards S."/>
            <person name="Gibbs R.A."/>
            <person name="Weinstock G.M."/>
            <person name="Brown S.J."/>
            <person name="Denell R."/>
            <person name="Beeman R.W."/>
            <person name="Gibbs R."/>
            <person name="Beeman R.W."/>
            <person name="Brown S.J."/>
            <person name="Bucher G."/>
            <person name="Friedrich M."/>
            <person name="Grimmelikhuijzen C.J."/>
            <person name="Klingler M."/>
            <person name="Lorenzen M."/>
            <person name="Richards S."/>
            <person name="Roth S."/>
            <person name="Schroder R."/>
            <person name="Tautz D."/>
            <person name="Zdobnov E.M."/>
            <person name="Muzny D."/>
            <person name="Gibbs R.A."/>
            <person name="Weinstock G.M."/>
            <person name="Attaway T."/>
            <person name="Bell S."/>
            <person name="Buhay C.J."/>
            <person name="Chandrabose M.N."/>
            <person name="Chavez D."/>
            <person name="Clerk-Blankenburg K.P."/>
            <person name="Cree A."/>
            <person name="Dao M."/>
            <person name="Davis C."/>
            <person name="Chacko J."/>
            <person name="Dinh H."/>
            <person name="Dugan-Rocha S."/>
            <person name="Fowler G."/>
            <person name="Garner T.T."/>
            <person name="Garnes J."/>
            <person name="Gnirke A."/>
            <person name="Hawes A."/>
            <person name="Hernandez J."/>
            <person name="Hines S."/>
            <person name="Holder M."/>
            <person name="Hume J."/>
            <person name="Jhangiani S.N."/>
            <person name="Joshi V."/>
            <person name="Khan Z.M."/>
            <person name="Jackson L."/>
            <person name="Kovar C."/>
            <person name="Kowis A."/>
            <person name="Lee S."/>
            <person name="Lewis L.R."/>
            <person name="Margolis J."/>
            <person name="Morgan M."/>
            <person name="Nazareth L.V."/>
            <person name="Nguyen N."/>
            <person name="Okwuonu G."/>
            <person name="Parker D."/>
            <person name="Richards S."/>
            <person name="Ruiz S.J."/>
            <person name="Santibanez J."/>
            <person name="Savard J."/>
            <person name="Scherer S.E."/>
            <person name="Schneider B."/>
            <person name="Sodergren E."/>
            <person name="Tautz D."/>
            <person name="Vattahil S."/>
            <person name="Villasana D."/>
            <person name="White C.S."/>
            <person name="Wright R."/>
            <person name="Park Y."/>
            <person name="Beeman R.W."/>
            <person name="Lord J."/>
            <person name="Oppert B."/>
            <person name="Lorenzen M."/>
            <person name="Brown S."/>
            <person name="Wang L."/>
            <person name="Savard J."/>
            <person name="Tautz D."/>
            <person name="Richards S."/>
            <person name="Weinstock G."/>
            <person name="Gibbs R.A."/>
            <person name="Liu Y."/>
            <person name="Worley K."/>
            <person name="Weinstock G."/>
            <person name="Elsik C.G."/>
            <person name="Reese J.T."/>
            <person name="Elhaik E."/>
            <person name="Landan G."/>
            <person name="Graur D."/>
            <person name="Arensburger P."/>
            <person name="Atkinson P."/>
            <person name="Beeman R.W."/>
            <person name="Beidler J."/>
            <person name="Brown S.J."/>
            <person name="Demuth J.P."/>
            <person name="Drury D.W."/>
            <person name="Du Y.Z."/>
            <person name="Fujiwara H."/>
            <person name="Lorenzen M."/>
            <person name="Maselli V."/>
            <person name="Osanai M."/>
            <person name="Park Y."/>
            <person name="Robertson H.M."/>
            <person name="Tu Z."/>
            <person name="Wang J.J."/>
            <person name="Wang S."/>
            <person name="Richards S."/>
            <person name="Song H."/>
            <person name="Zhang L."/>
            <person name="Sodergren E."/>
            <person name="Werner D."/>
            <person name="Stanke M."/>
            <person name="Morgenstern B."/>
            <person name="Solovyev V."/>
            <person name="Kosarev P."/>
            <person name="Brown G."/>
            <person name="Chen H.C."/>
            <person name="Ermolaeva O."/>
            <person name="Hlavina W."/>
            <person name="Kapustin Y."/>
            <person name="Kiryutin B."/>
            <person name="Kitts P."/>
            <person name="Maglott D."/>
            <person name="Pruitt K."/>
            <person name="Sapojnikov V."/>
            <person name="Souvorov A."/>
            <person name="Mackey A.J."/>
            <person name="Waterhouse R.M."/>
            <person name="Wyder S."/>
            <person name="Zdobnov E.M."/>
            <person name="Zdobnov E.M."/>
            <person name="Wyder S."/>
            <person name="Kriventseva E.V."/>
            <person name="Kadowaki T."/>
            <person name="Bork P."/>
            <person name="Aranda M."/>
            <person name="Bao R."/>
            <person name="Beermann A."/>
            <person name="Berns N."/>
            <person name="Bolognesi R."/>
            <person name="Bonneton F."/>
            <person name="Bopp D."/>
            <person name="Brown S.J."/>
            <person name="Bucher G."/>
            <person name="Butts T."/>
            <person name="Chaumot A."/>
            <person name="Denell R.E."/>
            <person name="Ferrier D.E."/>
            <person name="Friedrich M."/>
            <person name="Gordon C.M."/>
            <person name="Jindra M."/>
            <person name="Klingler M."/>
            <person name="Lan Q."/>
            <person name="Lattorff H.M."/>
            <person name="Laudet V."/>
            <person name="von Levetsow C."/>
            <person name="Liu Z."/>
            <person name="Lutz R."/>
            <person name="Lynch J.A."/>
            <person name="da Fonseca R.N."/>
            <person name="Posnien N."/>
            <person name="Reuter R."/>
            <person name="Roth S."/>
            <person name="Savard J."/>
            <person name="Schinko J.B."/>
            <person name="Schmitt C."/>
            <person name="Schoppmeier M."/>
            <person name="Schroder R."/>
            <person name="Shippy T.D."/>
            <person name="Simonnet F."/>
            <person name="Marques-Souza H."/>
            <person name="Tautz D."/>
            <person name="Tomoyasu Y."/>
            <person name="Trauner J."/>
            <person name="Van der Zee M."/>
            <person name="Vervoort M."/>
            <person name="Wittkopp N."/>
            <person name="Wimmer E.A."/>
            <person name="Yang X."/>
            <person name="Jones A.K."/>
            <person name="Sattelle D.B."/>
            <person name="Ebert P.R."/>
            <person name="Nelson D."/>
            <person name="Scott J.G."/>
            <person name="Beeman R.W."/>
            <person name="Muthukrishnan S."/>
            <person name="Kramer K.J."/>
            <person name="Arakane Y."/>
            <person name="Beeman R.W."/>
            <person name="Zhu Q."/>
            <person name="Hogenkamp D."/>
            <person name="Dixit R."/>
            <person name="Oppert B."/>
            <person name="Jiang H."/>
            <person name="Zou Z."/>
            <person name="Marshall J."/>
            <person name="Elpidina E."/>
            <person name="Vinokurov K."/>
            <person name="Oppert C."/>
            <person name="Zou Z."/>
            <person name="Evans J."/>
            <person name="Lu Z."/>
            <person name="Zhao P."/>
            <person name="Sumathipala N."/>
            <person name="Altincicek B."/>
            <person name="Vilcinskas A."/>
            <person name="Williams M."/>
            <person name="Hultmark D."/>
            <person name="Hetru C."/>
            <person name="Jiang H."/>
            <person name="Grimmelikhuijzen C.J."/>
            <person name="Hauser F."/>
            <person name="Cazzamali G."/>
            <person name="Williamson M."/>
            <person name="Park Y."/>
            <person name="Li B."/>
            <person name="Tanaka Y."/>
            <person name="Predel R."/>
            <person name="Neupert S."/>
            <person name="Schachtner J."/>
            <person name="Verleyen P."/>
            <person name="Raible F."/>
            <person name="Bork P."/>
            <person name="Friedrich M."/>
            <person name="Walden K.K."/>
            <person name="Robertson H.M."/>
            <person name="Angeli S."/>
            <person name="Foret S."/>
            <person name="Bucher G."/>
            <person name="Schuetz S."/>
            <person name="Maleszka R."/>
            <person name="Wimmer E.A."/>
            <person name="Beeman R.W."/>
            <person name="Lorenzen M."/>
            <person name="Tomoyasu Y."/>
            <person name="Miller S.C."/>
            <person name="Grossmann D."/>
            <person name="Bucher G."/>
        </authorList>
    </citation>
    <scope>NUCLEOTIDE SEQUENCE [LARGE SCALE GENOMIC DNA]</scope>
    <source>
        <strain evidence="3 4">Georgia GA2</strain>
    </source>
</reference>
<feature type="transmembrane region" description="Helical" evidence="1">
    <location>
        <begin position="135"/>
        <end position="154"/>
    </location>
</feature>
<evidence type="ECO:0000313" key="4">
    <source>
        <dbReference type="Proteomes" id="UP000007266"/>
    </source>
</evidence>
<evidence type="ECO:0000256" key="2">
    <source>
        <dbReference type="SAM" id="SignalP"/>
    </source>
</evidence>
<name>D2A320_TRICA</name>
<gene>
    <name evidence="3" type="primary">AUGUSTUS-3.0.2_07587</name>
    <name evidence="3" type="ORF">TcasGA2_TC007587</name>
</gene>
<dbReference type="KEGG" id="tca:103312599"/>
<sequence>MKVISALFLVFCLNFGHAYYFPICSETSKNEKTCTRYFTFPRFTISTGENIAAESVKQPPQSLRQFLDQTFDTYVGPFVAFYVHHVSPVLNHMGIAMDQVYKLVTENLPEISDEYYIAQYLPFVKVKKAKADSRLYFLFILASLCIYLILYVYFSRKLYFYYQYAIRREYLCNVQKIFKVKE</sequence>
<protein>
    <submittedName>
        <fullName evidence="3">Uncharacterized protein</fullName>
    </submittedName>
</protein>
<evidence type="ECO:0000256" key="1">
    <source>
        <dbReference type="SAM" id="Phobius"/>
    </source>
</evidence>
<proteinExistence type="predicted"/>